<protein>
    <recommendedName>
        <fullName evidence="4">Secreted protein</fullName>
    </recommendedName>
</protein>
<evidence type="ECO:0008006" key="4">
    <source>
        <dbReference type="Google" id="ProtNLM"/>
    </source>
</evidence>
<feature type="signal peptide" evidence="1">
    <location>
        <begin position="1"/>
        <end position="23"/>
    </location>
</feature>
<keyword evidence="3" id="KW-1185">Reference proteome</keyword>
<keyword evidence="1" id="KW-0732">Signal</keyword>
<dbReference type="Proteomes" id="UP000807353">
    <property type="component" value="Unassembled WGS sequence"/>
</dbReference>
<organism evidence="2 3">
    <name type="scientific">Collybia nuda</name>
    <dbReference type="NCBI Taxonomy" id="64659"/>
    <lineage>
        <taxon>Eukaryota</taxon>
        <taxon>Fungi</taxon>
        <taxon>Dikarya</taxon>
        <taxon>Basidiomycota</taxon>
        <taxon>Agaricomycotina</taxon>
        <taxon>Agaricomycetes</taxon>
        <taxon>Agaricomycetidae</taxon>
        <taxon>Agaricales</taxon>
        <taxon>Tricholomatineae</taxon>
        <taxon>Clitocybaceae</taxon>
        <taxon>Collybia</taxon>
    </lineage>
</organism>
<dbReference type="AlphaFoldDB" id="A0A9P5XTV1"/>
<evidence type="ECO:0000313" key="2">
    <source>
        <dbReference type="EMBL" id="KAF9456919.1"/>
    </source>
</evidence>
<comment type="caution">
    <text evidence="2">The sequence shown here is derived from an EMBL/GenBank/DDBJ whole genome shotgun (WGS) entry which is preliminary data.</text>
</comment>
<accession>A0A9P5XTV1</accession>
<sequence>MILYQMELHLLWWDVFLWSVWEAAQPCLTRLTGVRAMKYTIHHTLSCRLCHLAPFCLYTEGFHDVVVQAMWTSVTLGSVGHMASGSYFFHFVSPFKWR</sequence>
<feature type="chain" id="PRO_5040404002" description="Secreted protein" evidence="1">
    <location>
        <begin position="24"/>
        <end position="98"/>
    </location>
</feature>
<reference evidence="2" key="1">
    <citation type="submission" date="2020-11" db="EMBL/GenBank/DDBJ databases">
        <authorList>
            <consortium name="DOE Joint Genome Institute"/>
            <person name="Ahrendt S."/>
            <person name="Riley R."/>
            <person name="Andreopoulos W."/>
            <person name="Labutti K."/>
            <person name="Pangilinan J."/>
            <person name="Ruiz-Duenas F.J."/>
            <person name="Barrasa J.M."/>
            <person name="Sanchez-Garcia M."/>
            <person name="Camarero S."/>
            <person name="Miyauchi S."/>
            <person name="Serrano A."/>
            <person name="Linde D."/>
            <person name="Babiker R."/>
            <person name="Drula E."/>
            <person name="Ayuso-Fernandez I."/>
            <person name="Pacheco R."/>
            <person name="Padilla G."/>
            <person name="Ferreira P."/>
            <person name="Barriuso J."/>
            <person name="Kellner H."/>
            <person name="Castanera R."/>
            <person name="Alfaro M."/>
            <person name="Ramirez L."/>
            <person name="Pisabarro A.G."/>
            <person name="Kuo A."/>
            <person name="Tritt A."/>
            <person name="Lipzen A."/>
            <person name="He G."/>
            <person name="Yan M."/>
            <person name="Ng V."/>
            <person name="Cullen D."/>
            <person name="Martin F."/>
            <person name="Rosso M.-N."/>
            <person name="Henrissat B."/>
            <person name="Hibbett D."/>
            <person name="Martinez A.T."/>
            <person name="Grigoriev I.V."/>
        </authorList>
    </citation>
    <scope>NUCLEOTIDE SEQUENCE</scope>
    <source>
        <strain evidence="2">CBS 247.69</strain>
    </source>
</reference>
<dbReference type="EMBL" id="MU150396">
    <property type="protein sequence ID" value="KAF9456919.1"/>
    <property type="molecule type" value="Genomic_DNA"/>
</dbReference>
<gene>
    <name evidence="2" type="ORF">BDZ94DRAFT_1274466</name>
</gene>
<evidence type="ECO:0000256" key="1">
    <source>
        <dbReference type="SAM" id="SignalP"/>
    </source>
</evidence>
<proteinExistence type="predicted"/>
<name>A0A9P5XTV1_9AGAR</name>
<evidence type="ECO:0000313" key="3">
    <source>
        <dbReference type="Proteomes" id="UP000807353"/>
    </source>
</evidence>